<evidence type="ECO:0000256" key="2">
    <source>
        <dbReference type="SAM" id="Phobius"/>
    </source>
</evidence>
<gene>
    <name evidence="3" type="ORF">HKN21_14335</name>
</gene>
<comment type="caution">
    <text evidence="3">The sequence shown here is derived from an EMBL/GenBank/DDBJ whole genome shotgun (WGS) entry which is preliminary data.</text>
</comment>
<evidence type="ECO:0000313" key="4">
    <source>
        <dbReference type="Proteomes" id="UP000547674"/>
    </source>
</evidence>
<keyword evidence="2" id="KW-1133">Transmembrane helix</keyword>
<feature type="region of interest" description="Disordered" evidence="1">
    <location>
        <begin position="212"/>
        <end position="259"/>
    </location>
</feature>
<name>A0A7Y2E9X7_UNCEI</name>
<dbReference type="EMBL" id="JABDJR010000577">
    <property type="protein sequence ID" value="NNF07938.1"/>
    <property type="molecule type" value="Genomic_DNA"/>
</dbReference>
<dbReference type="AlphaFoldDB" id="A0A7Y2E9X7"/>
<feature type="transmembrane region" description="Helical" evidence="2">
    <location>
        <begin position="21"/>
        <end position="43"/>
    </location>
</feature>
<accession>A0A7Y2E9X7</accession>
<protein>
    <submittedName>
        <fullName evidence="3">DUF502 domain-containing protein</fullName>
    </submittedName>
</protein>
<dbReference type="InterPro" id="IPR007462">
    <property type="entry name" value="COV1-like"/>
</dbReference>
<sequence>MTSEEPKKPLPKVLKGNLRRHFLTGLLVVTPTVVAAWILYRLFAFTDGLLWENIRFGWVRPGGIPGVGAVTVLALILLVGVLVNNYLGRRLYGFWESMAVRIPLFNKIYLAVKQIGEALLANEKNVFRAVGLIEYPRRGMWAMVFLTEPPGSEIQKHVGESAMSVFLPTTPNPTSGFFLMVPEKDIRVLSMPVEDGMKMVISGGSFVPVESAPGDIVPIKEGSKRRWWQSRGSASDAASDSAPDSPSGSPPDSASDPSS</sequence>
<reference evidence="3 4" key="1">
    <citation type="submission" date="2020-03" db="EMBL/GenBank/DDBJ databases">
        <title>Metabolic flexibility allows generalist bacteria to become dominant in a frequently disturbed ecosystem.</title>
        <authorList>
            <person name="Chen Y.-J."/>
            <person name="Leung P.M."/>
            <person name="Bay S.K."/>
            <person name="Hugenholtz P."/>
            <person name="Kessler A.J."/>
            <person name="Shelley G."/>
            <person name="Waite D.W."/>
            <person name="Cook P.L."/>
            <person name="Greening C."/>
        </authorList>
    </citation>
    <scope>NUCLEOTIDE SEQUENCE [LARGE SCALE GENOMIC DNA]</scope>
    <source>
        <strain evidence="3">SS_bin_28</strain>
    </source>
</reference>
<proteinExistence type="predicted"/>
<evidence type="ECO:0000313" key="3">
    <source>
        <dbReference type="EMBL" id="NNF07938.1"/>
    </source>
</evidence>
<organism evidence="3 4">
    <name type="scientific">Eiseniibacteriota bacterium</name>
    <dbReference type="NCBI Taxonomy" id="2212470"/>
    <lineage>
        <taxon>Bacteria</taxon>
        <taxon>Candidatus Eiseniibacteriota</taxon>
    </lineage>
</organism>
<keyword evidence="2" id="KW-0472">Membrane</keyword>
<dbReference type="PANTHER" id="PTHR31876:SF26">
    <property type="entry name" value="PROTEIN LIKE COV 2"/>
    <property type="match status" value="1"/>
</dbReference>
<dbReference type="Pfam" id="PF04367">
    <property type="entry name" value="DUF502"/>
    <property type="match status" value="1"/>
</dbReference>
<dbReference type="PANTHER" id="PTHR31876">
    <property type="entry name" value="COV-LIKE PROTEIN 1"/>
    <property type="match status" value="1"/>
</dbReference>
<feature type="transmembrane region" description="Helical" evidence="2">
    <location>
        <begin position="63"/>
        <end position="87"/>
    </location>
</feature>
<feature type="compositionally biased region" description="Low complexity" evidence="1">
    <location>
        <begin position="232"/>
        <end position="259"/>
    </location>
</feature>
<keyword evidence="2" id="KW-0812">Transmembrane</keyword>
<dbReference type="Proteomes" id="UP000547674">
    <property type="component" value="Unassembled WGS sequence"/>
</dbReference>
<evidence type="ECO:0000256" key="1">
    <source>
        <dbReference type="SAM" id="MobiDB-lite"/>
    </source>
</evidence>